<dbReference type="AlphaFoldDB" id="A0A382VT44"/>
<dbReference type="InterPro" id="IPR015815">
    <property type="entry name" value="HIBADH-related"/>
</dbReference>
<organism evidence="6">
    <name type="scientific">marine metagenome</name>
    <dbReference type="NCBI Taxonomy" id="408172"/>
    <lineage>
        <taxon>unclassified sequences</taxon>
        <taxon>metagenomes</taxon>
        <taxon>ecological metagenomes</taxon>
    </lineage>
</organism>
<keyword evidence="3" id="KW-0520">NAD</keyword>
<evidence type="ECO:0000256" key="3">
    <source>
        <dbReference type="ARBA" id="ARBA00023027"/>
    </source>
</evidence>
<evidence type="ECO:0000259" key="5">
    <source>
        <dbReference type="Pfam" id="PF14833"/>
    </source>
</evidence>
<dbReference type="InterPro" id="IPR013328">
    <property type="entry name" value="6PGD_dom2"/>
</dbReference>
<dbReference type="InterPro" id="IPR006115">
    <property type="entry name" value="6PGDH_NADP-bd"/>
</dbReference>
<dbReference type="Gene3D" id="1.10.1040.10">
    <property type="entry name" value="N-(1-d-carboxylethyl)-l-norvaline Dehydrogenase, domain 2"/>
    <property type="match status" value="1"/>
</dbReference>
<accession>A0A382VT44</accession>
<dbReference type="PIRSF" id="PIRSF000103">
    <property type="entry name" value="HIBADH"/>
    <property type="match status" value="1"/>
</dbReference>
<evidence type="ECO:0000256" key="2">
    <source>
        <dbReference type="ARBA" id="ARBA00023002"/>
    </source>
</evidence>
<dbReference type="InterPro" id="IPR029154">
    <property type="entry name" value="HIBADH-like_NADP-bd"/>
</dbReference>
<dbReference type="EMBL" id="UINC01154422">
    <property type="protein sequence ID" value="SVD49699.1"/>
    <property type="molecule type" value="Genomic_DNA"/>
</dbReference>
<reference evidence="6" key="1">
    <citation type="submission" date="2018-05" db="EMBL/GenBank/DDBJ databases">
        <authorList>
            <person name="Lanie J.A."/>
            <person name="Ng W.-L."/>
            <person name="Kazmierczak K.M."/>
            <person name="Andrzejewski T.M."/>
            <person name="Davidsen T.M."/>
            <person name="Wayne K.J."/>
            <person name="Tettelin H."/>
            <person name="Glass J.I."/>
            <person name="Rusch D."/>
            <person name="Podicherti R."/>
            <person name="Tsui H.-C.T."/>
            <person name="Winkler M.E."/>
        </authorList>
    </citation>
    <scope>NUCLEOTIDE SEQUENCE</scope>
</reference>
<dbReference type="InterPro" id="IPR036291">
    <property type="entry name" value="NAD(P)-bd_dom_sf"/>
</dbReference>
<dbReference type="InterPro" id="IPR008927">
    <property type="entry name" value="6-PGluconate_DH-like_C_sf"/>
</dbReference>
<feature type="domain" description="6-phosphogluconate dehydrogenase NADP-binding" evidence="4">
    <location>
        <begin position="2"/>
        <end position="161"/>
    </location>
</feature>
<dbReference type="SUPFAM" id="SSF48179">
    <property type="entry name" value="6-phosphogluconate dehydrogenase C-terminal domain-like"/>
    <property type="match status" value="1"/>
</dbReference>
<proteinExistence type="inferred from homology"/>
<feature type="non-terminal residue" evidence="6">
    <location>
        <position position="259"/>
    </location>
</feature>
<evidence type="ECO:0000256" key="1">
    <source>
        <dbReference type="ARBA" id="ARBA00009080"/>
    </source>
</evidence>
<dbReference type="PANTHER" id="PTHR43060">
    <property type="entry name" value="3-HYDROXYISOBUTYRATE DEHYDROGENASE-LIKE 1, MITOCHONDRIAL-RELATED"/>
    <property type="match status" value="1"/>
</dbReference>
<dbReference type="Gene3D" id="3.40.50.720">
    <property type="entry name" value="NAD(P)-binding Rossmann-like Domain"/>
    <property type="match status" value="1"/>
</dbReference>
<evidence type="ECO:0000259" key="4">
    <source>
        <dbReference type="Pfam" id="PF03446"/>
    </source>
</evidence>
<feature type="domain" description="3-hydroxyisobutyrate dehydrogenase-like NAD-binding" evidence="5">
    <location>
        <begin position="164"/>
        <end position="258"/>
    </location>
</feature>
<dbReference type="GO" id="GO:0051287">
    <property type="term" value="F:NAD binding"/>
    <property type="evidence" value="ECO:0007669"/>
    <property type="project" value="InterPro"/>
</dbReference>
<evidence type="ECO:0000313" key="6">
    <source>
        <dbReference type="EMBL" id="SVD49699.1"/>
    </source>
</evidence>
<dbReference type="Pfam" id="PF03446">
    <property type="entry name" value="NAD_binding_2"/>
    <property type="match status" value="1"/>
</dbReference>
<dbReference type="InterPro" id="IPR002204">
    <property type="entry name" value="3-OH-isobutyrate_DH-rel_CS"/>
</dbReference>
<dbReference type="SUPFAM" id="SSF51735">
    <property type="entry name" value="NAD(P)-binding Rossmann-fold domains"/>
    <property type="match status" value="1"/>
</dbReference>
<dbReference type="PANTHER" id="PTHR43060:SF15">
    <property type="entry name" value="3-HYDROXYISOBUTYRATE DEHYDROGENASE-LIKE 1, MITOCHONDRIAL-RELATED"/>
    <property type="match status" value="1"/>
</dbReference>
<comment type="similarity">
    <text evidence="1">Belongs to the HIBADH-related family.</text>
</comment>
<name>A0A382VT44_9ZZZZ</name>
<evidence type="ECO:0008006" key="7">
    <source>
        <dbReference type="Google" id="ProtNLM"/>
    </source>
</evidence>
<dbReference type="PROSITE" id="PS00895">
    <property type="entry name" value="3_HYDROXYISOBUT_DH"/>
    <property type="match status" value="1"/>
</dbReference>
<sequence length="259" mass="26415">MQLGFIGLGTMGRPMALNLMRGGHGMSVYARRPASAQPLVDDGATVCASPASVAERSDVVFTMVTGTNDVETVVLGADGVIHGVDEGTLVIDMSTIDPPAAQAIALALSDRGVDMLDAPVSGGPQGAVDAALTIMVGGTTTALERARPLFALLGPTVVHMGESGAGQTTKACHQLALLVTAQGAAEALTLAARCGLDVERVRQVMMGGVAASRVLDIFGTRMASRDFSAGIESRLYHKDLDIALGLAHDRGTALPAAAV</sequence>
<protein>
    <recommendedName>
        <fullName evidence="7">6-phosphogluconate dehydrogenase NADP-binding domain-containing protein</fullName>
    </recommendedName>
</protein>
<dbReference type="GO" id="GO:0050661">
    <property type="term" value="F:NADP binding"/>
    <property type="evidence" value="ECO:0007669"/>
    <property type="project" value="InterPro"/>
</dbReference>
<dbReference type="Pfam" id="PF14833">
    <property type="entry name" value="NAD_binding_11"/>
    <property type="match status" value="1"/>
</dbReference>
<dbReference type="GO" id="GO:0016491">
    <property type="term" value="F:oxidoreductase activity"/>
    <property type="evidence" value="ECO:0007669"/>
    <property type="project" value="UniProtKB-KW"/>
</dbReference>
<gene>
    <name evidence="6" type="ORF">METZ01_LOCUS402553</name>
</gene>
<keyword evidence="2" id="KW-0560">Oxidoreductase</keyword>